<dbReference type="GO" id="GO:0071949">
    <property type="term" value="F:FAD binding"/>
    <property type="evidence" value="ECO:0007669"/>
    <property type="project" value="InterPro"/>
</dbReference>
<dbReference type="AlphaFoldDB" id="A0A2S9XJX7"/>
<keyword evidence="4" id="KW-1185">Reference proteome</keyword>
<dbReference type="EC" id="1.14.13.127" evidence="3"/>
<sequence length="379" mass="40928">MLEALIVGAGPVGLFLACRLASLGVEVGLLEARRDGSGDSRAIGVHAPALERLARMGLAERFLADGVRIERGHAFSSRGFLGSVDFTRAPGLFGCALSLPQSRTEALLEDALLDLQPSALRRGQRVVHVRTSARAASLTSVDEHGAWSITTARFVIGCDGKRSVVRRSIPARLRGGPRPGRYVMGDFCDDTSFGPDAILYLCDEGLVESFPLPGRRRRWVVEIDEAVRSPGPEQVVEPVARRTGWLLDERGATMVSAFGVEQRLTTRFHRGPLVLAGDAAHVVCPFGGQGMNLGWLDAWDLARTLTKVLREGHDADAALSAYARRRQRSARATARRAAINTRLGRRPSWPRARNAALTAALTMVPQALLAAAFSMRGIG</sequence>
<dbReference type="InterPro" id="IPR036188">
    <property type="entry name" value="FAD/NAD-bd_sf"/>
</dbReference>
<gene>
    <name evidence="3" type="primary">mhpA</name>
    <name evidence="3" type="ORF">ENSA5_46010</name>
</gene>
<evidence type="ECO:0000256" key="1">
    <source>
        <dbReference type="ARBA" id="ARBA00023002"/>
    </source>
</evidence>
<evidence type="ECO:0000313" key="4">
    <source>
        <dbReference type="Proteomes" id="UP000237968"/>
    </source>
</evidence>
<dbReference type="OrthoDB" id="5482506at2"/>
<evidence type="ECO:0000259" key="2">
    <source>
        <dbReference type="Pfam" id="PF01494"/>
    </source>
</evidence>
<dbReference type="InterPro" id="IPR002938">
    <property type="entry name" value="FAD-bd"/>
</dbReference>
<comment type="caution">
    <text evidence="3">The sequence shown here is derived from an EMBL/GenBank/DDBJ whole genome shotgun (WGS) entry which is preliminary data.</text>
</comment>
<dbReference type="Proteomes" id="UP000237968">
    <property type="component" value="Unassembled WGS sequence"/>
</dbReference>
<dbReference type="InterPro" id="IPR050631">
    <property type="entry name" value="PheA/TfdB_FAD_monoxygenase"/>
</dbReference>
<evidence type="ECO:0000313" key="3">
    <source>
        <dbReference type="EMBL" id="PRP93040.1"/>
    </source>
</evidence>
<keyword evidence="1 3" id="KW-0560">Oxidoreductase</keyword>
<dbReference type="PANTHER" id="PTHR43476">
    <property type="entry name" value="3-(3-HYDROXY-PHENYL)PROPIONATE/3-HYDROXYCINNAMIC ACID HYDROXYLASE"/>
    <property type="match status" value="1"/>
</dbReference>
<dbReference type="GO" id="GO:0008688">
    <property type="term" value="F:3-(3-hydroxyphenyl)propionate hydroxylase activity"/>
    <property type="evidence" value="ECO:0007669"/>
    <property type="project" value="UniProtKB-EC"/>
</dbReference>
<dbReference type="Gene3D" id="3.50.50.60">
    <property type="entry name" value="FAD/NAD(P)-binding domain"/>
    <property type="match status" value="1"/>
</dbReference>
<dbReference type="EMBL" id="PVNK01000199">
    <property type="protein sequence ID" value="PRP93040.1"/>
    <property type="molecule type" value="Genomic_DNA"/>
</dbReference>
<dbReference type="RefSeq" id="WP_106393862.1">
    <property type="nucleotide sequence ID" value="NZ_PVNK01000199.1"/>
</dbReference>
<dbReference type="GO" id="GO:0019622">
    <property type="term" value="P:3-(3-hydroxy)phenylpropionate catabolic process"/>
    <property type="evidence" value="ECO:0007669"/>
    <property type="project" value="TreeGrafter"/>
</dbReference>
<dbReference type="Gene3D" id="3.30.70.2450">
    <property type="match status" value="1"/>
</dbReference>
<proteinExistence type="predicted"/>
<organism evidence="3 4">
    <name type="scientific">Enhygromyxa salina</name>
    <dbReference type="NCBI Taxonomy" id="215803"/>
    <lineage>
        <taxon>Bacteria</taxon>
        <taxon>Pseudomonadati</taxon>
        <taxon>Myxococcota</taxon>
        <taxon>Polyangia</taxon>
        <taxon>Nannocystales</taxon>
        <taxon>Nannocystaceae</taxon>
        <taxon>Enhygromyxa</taxon>
    </lineage>
</organism>
<protein>
    <submittedName>
        <fullName evidence="3">3-(3-hydroxy-phenyl)propionate/3-hydroxycinnamic acid hydroxylase</fullName>
        <ecNumber evidence="3">1.14.13.127</ecNumber>
    </submittedName>
</protein>
<dbReference type="PANTHER" id="PTHR43476:SF3">
    <property type="entry name" value="FAD-BINDING MONOOXYGENASE"/>
    <property type="match status" value="1"/>
</dbReference>
<accession>A0A2S9XJX7</accession>
<dbReference type="SUPFAM" id="SSF51905">
    <property type="entry name" value="FAD/NAD(P)-binding domain"/>
    <property type="match status" value="1"/>
</dbReference>
<reference evidence="3 4" key="1">
    <citation type="submission" date="2018-03" db="EMBL/GenBank/DDBJ databases">
        <title>Draft Genome Sequences of the Obligatory Marine Myxobacteria Enhygromyxa salina SWB005.</title>
        <authorList>
            <person name="Poehlein A."/>
            <person name="Moghaddam J.A."/>
            <person name="Harms H."/>
            <person name="Alanjari M."/>
            <person name="Koenig G.M."/>
            <person name="Daniel R."/>
            <person name="Schaeberle T.F."/>
        </authorList>
    </citation>
    <scope>NUCLEOTIDE SEQUENCE [LARGE SCALE GENOMIC DNA]</scope>
    <source>
        <strain evidence="3 4">SWB005</strain>
    </source>
</reference>
<dbReference type="Pfam" id="PF01494">
    <property type="entry name" value="FAD_binding_3"/>
    <property type="match status" value="1"/>
</dbReference>
<feature type="domain" description="FAD-binding" evidence="2">
    <location>
        <begin position="3"/>
        <end position="336"/>
    </location>
</feature>
<name>A0A2S9XJX7_9BACT</name>
<dbReference type="PRINTS" id="PR00420">
    <property type="entry name" value="RNGMNOXGNASE"/>
</dbReference>